<dbReference type="RefSeq" id="XP_038049901.1">
    <property type="nucleotide sequence ID" value="XM_038193973.1"/>
</dbReference>
<dbReference type="GO" id="GO:0016929">
    <property type="term" value="F:deSUMOylase activity"/>
    <property type="evidence" value="ECO:0007669"/>
    <property type="project" value="TreeGrafter"/>
</dbReference>
<evidence type="ECO:0000259" key="6">
    <source>
        <dbReference type="PROSITE" id="PS50600"/>
    </source>
</evidence>
<dbReference type="GO" id="GO:0006508">
    <property type="term" value="P:proteolysis"/>
    <property type="evidence" value="ECO:0007669"/>
    <property type="project" value="UniProtKB-KW"/>
</dbReference>
<dbReference type="Gene3D" id="3.40.395.10">
    <property type="entry name" value="Adenoviral Proteinase, Chain A"/>
    <property type="match status" value="1"/>
</dbReference>
<evidence type="ECO:0000256" key="4">
    <source>
        <dbReference type="ARBA" id="ARBA00022807"/>
    </source>
</evidence>
<organism evidence="7 8">
    <name type="scientific">Patiria miniata</name>
    <name type="common">Bat star</name>
    <name type="synonym">Asterina miniata</name>
    <dbReference type="NCBI Taxonomy" id="46514"/>
    <lineage>
        <taxon>Eukaryota</taxon>
        <taxon>Metazoa</taxon>
        <taxon>Echinodermata</taxon>
        <taxon>Eleutherozoa</taxon>
        <taxon>Asterozoa</taxon>
        <taxon>Asteroidea</taxon>
        <taxon>Valvatacea</taxon>
        <taxon>Valvatida</taxon>
        <taxon>Asterinidae</taxon>
        <taxon>Patiria</taxon>
    </lineage>
</organism>
<dbReference type="GO" id="GO:0005634">
    <property type="term" value="C:nucleus"/>
    <property type="evidence" value="ECO:0007669"/>
    <property type="project" value="TreeGrafter"/>
</dbReference>
<dbReference type="EnsemblMetazoa" id="XM_038193973.1">
    <property type="protein sequence ID" value="XP_038049901.1"/>
    <property type="gene ID" value="LOC119723371"/>
</dbReference>
<keyword evidence="8" id="KW-1185">Reference proteome</keyword>
<dbReference type="PROSITE" id="PS50600">
    <property type="entry name" value="ULP_PROTEASE"/>
    <property type="match status" value="1"/>
</dbReference>
<dbReference type="Proteomes" id="UP000887568">
    <property type="component" value="Unplaced"/>
</dbReference>
<feature type="compositionally biased region" description="Basic and acidic residues" evidence="5">
    <location>
        <begin position="93"/>
        <end position="102"/>
    </location>
</feature>
<feature type="compositionally biased region" description="Polar residues" evidence="5">
    <location>
        <begin position="122"/>
        <end position="136"/>
    </location>
</feature>
<dbReference type="PANTHER" id="PTHR12606:SF141">
    <property type="entry name" value="GH15225P-RELATED"/>
    <property type="match status" value="1"/>
</dbReference>
<feature type="compositionally biased region" description="Polar residues" evidence="5">
    <location>
        <begin position="265"/>
        <end position="275"/>
    </location>
</feature>
<accession>A0A913ZFS3</accession>
<dbReference type="OMA" id="CNSADIP"/>
<dbReference type="GeneID" id="119723371"/>
<keyword evidence="4" id="KW-0788">Thiol protease</keyword>
<keyword evidence="3" id="KW-0378">Hydrolase</keyword>
<evidence type="ECO:0000313" key="8">
    <source>
        <dbReference type="Proteomes" id="UP000887568"/>
    </source>
</evidence>
<dbReference type="AlphaFoldDB" id="A0A913ZFS3"/>
<feature type="region of interest" description="Disordered" evidence="5">
    <location>
        <begin position="86"/>
        <end position="309"/>
    </location>
</feature>
<evidence type="ECO:0000256" key="3">
    <source>
        <dbReference type="ARBA" id="ARBA00022801"/>
    </source>
</evidence>
<proteinExistence type="inferred from homology"/>
<dbReference type="InterPro" id="IPR038765">
    <property type="entry name" value="Papain-like_cys_pep_sf"/>
</dbReference>
<dbReference type="InterPro" id="IPR003653">
    <property type="entry name" value="Peptidase_C48_C"/>
</dbReference>
<dbReference type="PANTHER" id="PTHR12606">
    <property type="entry name" value="SENTRIN/SUMO-SPECIFIC PROTEASE"/>
    <property type="match status" value="1"/>
</dbReference>
<feature type="compositionally biased region" description="Basic residues" evidence="5">
    <location>
        <begin position="174"/>
        <end position="184"/>
    </location>
</feature>
<evidence type="ECO:0000313" key="7">
    <source>
        <dbReference type="EnsemblMetazoa" id="XP_038049901.1"/>
    </source>
</evidence>
<protein>
    <recommendedName>
        <fullName evidence="6">Ubiquitin-like protease family profile domain-containing protein</fullName>
    </recommendedName>
</protein>
<feature type="region of interest" description="Disordered" evidence="5">
    <location>
        <begin position="619"/>
        <end position="644"/>
    </location>
</feature>
<feature type="compositionally biased region" description="Polar residues" evidence="5">
    <location>
        <begin position="148"/>
        <end position="158"/>
    </location>
</feature>
<dbReference type="SUPFAM" id="SSF54001">
    <property type="entry name" value="Cysteine proteinases"/>
    <property type="match status" value="1"/>
</dbReference>
<dbReference type="Pfam" id="PF02902">
    <property type="entry name" value="Peptidase_C48"/>
    <property type="match status" value="1"/>
</dbReference>
<feature type="compositionally biased region" description="Basic and acidic residues" evidence="5">
    <location>
        <begin position="291"/>
        <end position="309"/>
    </location>
</feature>
<evidence type="ECO:0000256" key="2">
    <source>
        <dbReference type="ARBA" id="ARBA00022670"/>
    </source>
</evidence>
<dbReference type="OrthoDB" id="1939479at2759"/>
<keyword evidence="2" id="KW-0645">Protease</keyword>
<evidence type="ECO:0000256" key="1">
    <source>
        <dbReference type="ARBA" id="ARBA00005234"/>
    </source>
</evidence>
<reference evidence="7" key="1">
    <citation type="submission" date="2022-11" db="UniProtKB">
        <authorList>
            <consortium name="EnsemblMetazoa"/>
        </authorList>
    </citation>
    <scope>IDENTIFICATION</scope>
</reference>
<feature type="domain" description="Ubiquitin-like protease family profile" evidence="6">
    <location>
        <begin position="652"/>
        <end position="812"/>
    </location>
</feature>
<dbReference type="GO" id="GO:0016926">
    <property type="term" value="P:protein desumoylation"/>
    <property type="evidence" value="ECO:0007669"/>
    <property type="project" value="TreeGrafter"/>
</dbReference>
<name>A0A913ZFS3_PATMI</name>
<comment type="similarity">
    <text evidence="1">Belongs to the peptidase C48 family.</text>
</comment>
<sequence>MCLAMSTNSVTVEVVSENSTKWVTLKCQKSVNAYELSRLITDRSENQPKPEQLILRDRHGARLQPNNKINKVNDRSGTHLIAEMVGEGGVQRVDGRQHDKAMSSDSITSCTDDSEDVEDLTKVSSTEDSEDPNTPTKSKRRKVESEESPSTIDLSNYASPPEIEASNADPTKKIQTKRKSRTRMNAKAALQTITDDSSSHGEGQCQGCRKPVDGSPTPRPGLKRRLESDQSPTRGSQRVRPRVSHMCTCCDDRQEKTSLKKHGKNTPNSKRNLTHPSPVPDTQVIEVGEDSPEKSCRDTDVKTPKEERLSHSMRKIHLEDGTDSPDGNSLCATQSVTKKLGESATRPESAMTLNYKTESTLEKTVTSIRCQDSTDSEHSDVALISDLADAKTDSVVNQDVCDSTGTPSSSIPNDIKAKDAATSVIDVPDTRGKDVIAIQVDTPTNNIPSSPGGCFIVVPASASSLSTTANRNVRGGVSTSKLVTKVSNQCLVKPVVSAGSTIKTISNIVNCITVPINKATGQSPGQVAGILVNQANTPVNPVVTAVPKGTIICEITLTKHVPTTPTVSSTVDRSCSRVLKTYPGKARRTEASKKLATRANSKSEINLICVDADGCEENSSVPADGGDSQPSKTEGEPDPNEADPILVNIGKNELRKSDLDTLEEGEWLNDCVINAYFFLLSVVSPLKVFTHSSFFFFSLVKRGYEGVKRWTKNVDLFTQDLIFIPVHNKSHWSLVVVHIKEGIIEYYNSSTMLDGYPRSMMHIRDYLKSEAKHREKAQFSDIKWEMYVVGDIPRQQNMDDCGLFICQYAKRLSWKQKVRFDIKESINLRRQMHRELLRRKIEAQ</sequence>
<evidence type="ECO:0000256" key="5">
    <source>
        <dbReference type="SAM" id="MobiDB-lite"/>
    </source>
</evidence>